<comment type="caution">
    <text evidence="7">The sequence shown here is derived from an EMBL/GenBank/DDBJ whole genome shotgun (WGS) entry which is preliminary data.</text>
</comment>
<dbReference type="GO" id="GO:0016020">
    <property type="term" value="C:membrane"/>
    <property type="evidence" value="ECO:0007669"/>
    <property type="project" value="UniProtKB-SubCell"/>
</dbReference>
<dbReference type="eggNOG" id="ENOG502ZHR4">
    <property type="taxonomic scope" value="Bacteria"/>
</dbReference>
<dbReference type="EMBL" id="JQJD01000003">
    <property type="protein sequence ID" value="KGN83037.1"/>
    <property type="molecule type" value="Genomic_DNA"/>
</dbReference>
<dbReference type="STRING" id="36874.HQ34_09505"/>
<evidence type="ECO:0000313" key="8">
    <source>
        <dbReference type="Proteomes" id="UP000030125"/>
    </source>
</evidence>
<feature type="transmembrane region" description="Helical" evidence="5">
    <location>
        <begin position="232"/>
        <end position="250"/>
    </location>
</feature>
<dbReference type="GO" id="GO:0016874">
    <property type="term" value="F:ligase activity"/>
    <property type="evidence" value="ECO:0007669"/>
    <property type="project" value="UniProtKB-KW"/>
</dbReference>
<keyword evidence="8" id="KW-1185">Reference proteome</keyword>
<dbReference type="InterPro" id="IPR007016">
    <property type="entry name" value="O-antigen_ligase-rel_domated"/>
</dbReference>
<evidence type="ECO:0000256" key="2">
    <source>
        <dbReference type="ARBA" id="ARBA00022692"/>
    </source>
</evidence>
<keyword evidence="7" id="KW-0436">Ligase</keyword>
<evidence type="ECO:0000256" key="1">
    <source>
        <dbReference type="ARBA" id="ARBA00004141"/>
    </source>
</evidence>
<keyword evidence="4 5" id="KW-0472">Membrane</keyword>
<feature type="transmembrane region" description="Helical" evidence="5">
    <location>
        <begin position="32"/>
        <end position="48"/>
    </location>
</feature>
<keyword evidence="2 5" id="KW-0812">Transmembrane</keyword>
<feature type="transmembrane region" description="Helical" evidence="5">
    <location>
        <begin position="151"/>
        <end position="174"/>
    </location>
</feature>
<feature type="transmembrane region" description="Helical" evidence="5">
    <location>
        <begin position="186"/>
        <end position="203"/>
    </location>
</feature>
<feature type="transmembrane region" description="Helical" evidence="5">
    <location>
        <begin position="119"/>
        <end position="139"/>
    </location>
</feature>
<name>A0A0A2EZB5_PORCN</name>
<dbReference type="OrthoDB" id="1111565at2"/>
<evidence type="ECO:0000313" key="7">
    <source>
        <dbReference type="EMBL" id="KGN83037.1"/>
    </source>
</evidence>
<evidence type="ECO:0000256" key="5">
    <source>
        <dbReference type="SAM" id="Phobius"/>
    </source>
</evidence>
<dbReference type="InterPro" id="IPR051533">
    <property type="entry name" value="WaaL-like"/>
</dbReference>
<gene>
    <name evidence="7" type="ORF">HQ35_01055</name>
</gene>
<dbReference type="AlphaFoldDB" id="A0A0A2EZB5"/>
<reference evidence="7 8" key="1">
    <citation type="submission" date="2014-08" db="EMBL/GenBank/DDBJ databases">
        <title>Porphyromonas cangingivalis strain:COT-109_OH1386 Genome sequencing.</title>
        <authorList>
            <person name="Wallis C."/>
            <person name="Deusch O."/>
            <person name="O'Flynn C."/>
            <person name="Davis I."/>
            <person name="Jospin G."/>
            <person name="Darling A.E."/>
            <person name="Coil D.A."/>
            <person name="Alexiev A."/>
            <person name="Horsfall A."/>
            <person name="Kirkwood N."/>
            <person name="Harris S."/>
            <person name="Eisen J.A."/>
        </authorList>
    </citation>
    <scope>NUCLEOTIDE SEQUENCE [LARGE SCALE GENOMIC DNA]</scope>
    <source>
        <strain evidence="8">COT-109 OH1386</strain>
    </source>
</reference>
<dbReference type="Pfam" id="PF04932">
    <property type="entry name" value="Wzy_C"/>
    <property type="match status" value="1"/>
</dbReference>
<dbReference type="PANTHER" id="PTHR37422">
    <property type="entry name" value="TEICHURONIC ACID BIOSYNTHESIS PROTEIN TUAE"/>
    <property type="match status" value="1"/>
</dbReference>
<evidence type="ECO:0000256" key="4">
    <source>
        <dbReference type="ARBA" id="ARBA00023136"/>
    </source>
</evidence>
<protein>
    <submittedName>
        <fullName evidence="7">Ligase</fullName>
    </submittedName>
</protein>
<feature type="transmembrane region" description="Helical" evidence="5">
    <location>
        <begin position="360"/>
        <end position="377"/>
    </location>
</feature>
<proteinExistence type="predicted"/>
<organism evidence="7 8">
    <name type="scientific">Porphyromonas cangingivalis</name>
    <dbReference type="NCBI Taxonomy" id="36874"/>
    <lineage>
        <taxon>Bacteria</taxon>
        <taxon>Pseudomonadati</taxon>
        <taxon>Bacteroidota</taxon>
        <taxon>Bacteroidia</taxon>
        <taxon>Bacteroidales</taxon>
        <taxon>Porphyromonadaceae</taxon>
        <taxon>Porphyromonas</taxon>
    </lineage>
</organism>
<feature type="transmembrane region" description="Helical" evidence="5">
    <location>
        <begin position="335"/>
        <end position="353"/>
    </location>
</feature>
<keyword evidence="3 5" id="KW-1133">Transmembrane helix</keyword>
<feature type="domain" description="O-antigen ligase-related" evidence="6">
    <location>
        <begin position="194"/>
        <end position="342"/>
    </location>
</feature>
<sequence>MSGCIRYMAWFLLYCGLHYIEGYPPMGGLPVAQLWKLPLLAYLLLLTIRSRKRKFAFEKSIYGFSIISTLNVESLSNPLYSLAHAMKQLPLVLFFRFWIHKFDGRVARLERIMYSLAQFVLLSSLVVLIGLVSPIGGFISADSFGVDSAIYYSGILGSPHAASSYFVAAILILLDGFVRNRFGRRLERWFNFGLILIGLVSVFQAYVRTGWLMLLLGVVVMLLPKRVTLHRVIKFGALSLVLIGGLVYFYETNEQFKARILGRNVYTEASSESIDVAGSGRTSFWLNGIEGWSEGTMYELFFGQGYTKVVERNLEKTGLRVFSHNQFVDSLAEHGLFGLFFLVGFFVCLYVFIRRHRHSEYYRLNMALFFSAVIFAFFQNEMYFDYMVMFSLSLALLVLSDSQPLKNNQYAG</sequence>
<evidence type="ECO:0000256" key="3">
    <source>
        <dbReference type="ARBA" id="ARBA00022989"/>
    </source>
</evidence>
<dbReference type="Proteomes" id="UP000030125">
    <property type="component" value="Unassembled WGS sequence"/>
</dbReference>
<accession>A0A0A2EZB5</accession>
<evidence type="ECO:0000259" key="6">
    <source>
        <dbReference type="Pfam" id="PF04932"/>
    </source>
</evidence>
<comment type="subcellular location">
    <subcellularLocation>
        <location evidence="1">Membrane</location>
        <topology evidence="1">Multi-pass membrane protein</topology>
    </subcellularLocation>
</comment>
<dbReference type="PANTHER" id="PTHR37422:SF13">
    <property type="entry name" value="LIPOPOLYSACCHARIDE BIOSYNTHESIS PROTEIN PA4999-RELATED"/>
    <property type="match status" value="1"/>
</dbReference>